<organism evidence="8">
    <name type="scientific">hydrothermal vent metagenome</name>
    <dbReference type="NCBI Taxonomy" id="652676"/>
    <lineage>
        <taxon>unclassified sequences</taxon>
        <taxon>metagenomes</taxon>
        <taxon>ecological metagenomes</taxon>
    </lineage>
</organism>
<evidence type="ECO:0000256" key="7">
    <source>
        <dbReference type="ARBA" id="ARBA00023136"/>
    </source>
</evidence>
<sequence>MANPSELLNDVIDLATDAGERILEIYQTDFDVTHKEDDSPLTAADMAAHNAIVAGLSILTPELPILSEESAKIPFEERKKWQTYWLVDPLDGTREFIKRNGEFTVNIALIDKHESILGVIYTPVSGLTYYAARGHGAYRKRIKDGEATRIHTRKKEPGRTVVAGSRSHRGDSLKAFLSHIGDHDIVSMGSSLKSGLVAEGKADIYPRLGPTSEWDTAAAHCIVDEAGGRITQTDLSPLLYNTKESLLNPEFLVVGDPDYDWVRFL</sequence>
<comment type="similarity">
    <text evidence="1">Belongs to the inositol monophosphatase superfamily. CysQ family.</text>
</comment>
<dbReference type="CDD" id="cd01638">
    <property type="entry name" value="CysQ"/>
    <property type="match status" value="1"/>
</dbReference>
<dbReference type="NCBIfam" id="TIGR01331">
    <property type="entry name" value="bisphos_cysQ"/>
    <property type="match status" value="1"/>
</dbReference>
<dbReference type="InterPro" id="IPR050725">
    <property type="entry name" value="CysQ/Inositol_MonoPase"/>
</dbReference>
<keyword evidence="3" id="KW-0997">Cell inner membrane</keyword>
<dbReference type="EMBL" id="UOFU01000195">
    <property type="protein sequence ID" value="VAX00179.1"/>
    <property type="molecule type" value="Genomic_DNA"/>
</dbReference>
<accession>A0A3B1A345</accession>
<dbReference type="PROSITE" id="PS00630">
    <property type="entry name" value="IMP_2"/>
    <property type="match status" value="1"/>
</dbReference>
<dbReference type="PANTHER" id="PTHR43028:SF7">
    <property type="entry name" value="3'(2'),5'-BISPHOSPHATE NUCLEOTIDASE CYSQ"/>
    <property type="match status" value="1"/>
</dbReference>
<dbReference type="InterPro" id="IPR006240">
    <property type="entry name" value="CysQ"/>
</dbReference>
<keyword evidence="5 8" id="KW-0378">Hydrolase</keyword>
<keyword evidence="7" id="KW-0472">Membrane</keyword>
<dbReference type="GO" id="GO:0000103">
    <property type="term" value="P:sulfate assimilation"/>
    <property type="evidence" value="ECO:0007669"/>
    <property type="project" value="TreeGrafter"/>
</dbReference>
<evidence type="ECO:0000313" key="8">
    <source>
        <dbReference type="EMBL" id="VAX00179.1"/>
    </source>
</evidence>
<dbReference type="Gene3D" id="3.30.540.10">
    <property type="entry name" value="Fructose-1,6-Bisphosphatase, subunit A, domain 1"/>
    <property type="match status" value="1"/>
</dbReference>
<reference evidence="8" key="1">
    <citation type="submission" date="2018-06" db="EMBL/GenBank/DDBJ databases">
        <authorList>
            <person name="Zhirakovskaya E."/>
        </authorList>
    </citation>
    <scope>NUCLEOTIDE SEQUENCE</scope>
</reference>
<keyword evidence="4" id="KW-0479">Metal-binding</keyword>
<dbReference type="InterPro" id="IPR020550">
    <property type="entry name" value="Inositol_monophosphatase_CS"/>
</dbReference>
<dbReference type="FunFam" id="3.30.540.10:FF:000007">
    <property type="entry name" value="3'(2'),5'-bisphosphate nucleotidase CysQ"/>
    <property type="match status" value="1"/>
</dbReference>
<dbReference type="HAMAP" id="MF_02095">
    <property type="entry name" value="CysQ"/>
    <property type="match status" value="1"/>
</dbReference>
<evidence type="ECO:0000256" key="1">
    <source>
        <dbReference type="ARBA" id="ARBA00005289"/>
    </source>
</evidence>
<dbReference type="SUPFAM" id="SSF56655">
    <property type="entry name" value="Carbohydrate phosphatase"/>
    <property type="match status" value="1"/>
</dbReference>
<evidence type="ECO:0000256" key="5">
    <source>
        <dbReference type="ARBA" id="ARBA00022801"/>
    </source>
</evidence>
<dbReference type="FunFam" id="3.40.190.80:FF:000005">
    <property type="entry name" value="3'(2'),5'-bisphosphate nucleotidase CysQ"/>
    <property type="match status" value="1"/>
</dbReference>
<dbReference type="EC" id="3.1.3.7" evidence="8"/>
<dbReference type="AlphaFoldDB" id="A0A3B1A345"/>
<dbReference type="GO" id="GO:0050427">
    <property type="term" value="P:3'-phosphoadenosine 5'-phosphosulfate metabolic process"/>
    <property type="evidence" value="ECO:0007669"/>
    <property type="project" value="TreeGrafter"/>
</dbReference>
<dbReference type="GO" id="GO:0008441">
    <property type="term" value="F:3'(2'),5'-bisphosphate nucleotidase activity"/>
    <property type="evidence" value="ECO:0007669"/>
    <property type="project" value="UniProtKB-EC"/>
</dbReference>
<dbReference type="InterPro" id="IPR020583">
    <property type="entry name" value="Inositol_monoP_metal-BS"/>
</dbReference>
<name>A0A3B1A345_9ZZZZ</name>
<dbReference type="Pfam" id="PF00459">
    <property type="entry name" value="Inositol_P"/>
    <property type="match status" value="1"/>
</dbReference>
<evidence type="ECO:0000256" key="3">
    <source>
        <dbReference type="ARBA" id="ARBA00022519"/>
    </source>
</evidence>
<dbReference type="PROSITE" id="PS00629">
    <property type="entry name" value="IMP_1"/>
    <property type="match status" value="1"/>
</dbReference>
<dbReference type="GO" id="GO:0046854">
    <property type="term" value="P:phosphatidylinositol phosphate biosynthetic process"/>
    <property type="evidence" value="ECO:0007669"/>
    <property type="project" value="InterPro"/>
</dbReference>
<dbReference type="GO" id="GO:0000287">
    <property type="term" value="F:magnesium ion binding"/>
    <property type="evidence" value="ECO:0007669"/>
    <property type="project" value="InterPro"/>
</dbReference>
<dbReference type="PANTHER" id="PTHR43028">
    <property type="entry name" value="3'(2'),5'-BISPHOSPHATE NUCLEOTIDASE 1"/>
    <property type="match status" value="1"/>
</dbReference>
<evidence type="ECO:0000256" key="4">
    <source>
        <dbReference type="ARBA" id="ARBA00022723"/>
    </source>
</evidence>
<keyword evidence="6" id="KW-0460">Magnesium</keyword>
<evidence type="ECO:0000256" key="6">
    <source>
        <dbReference type="ARBA" id="ARBA00022842"/>
    </source>
</evidence>
<proteinExistence type="inferred from homology"/>
<evidence type="ECO:0000256" key="2">
    <source>
        <dbReference type="ARBA" id="ARBA00022475"/>
    </source>
</evidence>
<dbReference type="Gene3D" id="3.40.190.80">
    <property type="match status" value="1"/>
</dbReference>
<gene>
    <name evidence="8" type="ORF">MNBD_GAMMA20-1585</name>
</gene>
<protein>
    <submittedName>
        <fullName evidence="8">3'(2'),5'-bisphosphate nucleotidase</fullName>
        <ecNumber evidence="8">3.1.3.7</ecNumber>
    </submittedName>
</protein>
<dbReference type="InterPro" id="IPR000760">
    <property type="entry name" value="Inositol_monophosphatase-like"/>
</dbReference>
<keyword evidence="2" id="KW-1003">Cell membrane</keyword>